<protein>
    <recommendedName>
        <fullName evidence="5">Secreted protein</fullName>
    </recommendedName>
</protein>
<gene>
    <name evidence="3" type="ORF">PoB_001465300</name>
</gene>
<evidence type="ECO:0008006" key="5">
    <source>
        <dbReference type="Google" id="ProtNLM"/>
    </source>
</evidence>
<feature type="region of interest" description="Disordered" evidence="1">
    <location>
        <begin position="67"/>
        <end position="95"/>
    </location>
</feature>
<keyword evidence="2" id="KW-0732">Signal</keyword>
<dbReference type="Proteomes" id="UP000735302">
    <property type="component" value="Unassembled WGS sequence"/>
</dbReference>
<accession>A0AAV3Z0V8</accession>
<name>A0AAV3Z0V8_9GAST</name>
<reference evidence="3 4" key="1">
    <citation type="journal article" date="2021" name="Elife">
        <title>Chloroplast acquisition without the gene transfer in kleptoplastic sea slugs, Plakobranchus ocellatus.</title>
        <authorList>
            <person name="Maeda T."/>
            <person name="Takahashi S."/>
            <person name="Yoshida T."/>
            <person name="Shimamura S."/>
            <person name="Takaki Y."/>
            <person name="Nagai Y."/>
            <person name="Toyoda A."/>
            <person name="Suzuki Y."/>
            <person name="Arimoto A."/>
            <person name="Ishii H."/>
            <person name="Satoh N."/>
            <person name="Nishiyama T."/>
            <person name="Hasebe M."/>
            <person name="Maruyama T."/>
            <person name="Minagawa J."/>
            <person name="Obokata J."/>
            <person name="Shigenobu S."/>
        </authorList>
    </citation>
    <scope>NUCLEOTIDE SEQUENCE [LARGE SCALE GENOMIC DNA]</scope>
</reference>
<dbReference type="EMBL" id="BLXT01001839">
    <property type="protein sequence ID" value="GFN88147.1"/>
    <property type="molecule type" value="Genomic_DNA"/>
</dbReference>
<evidence type="ECO:0000313" key="3">
    <source>
        <dbReference type="EMBL" id="GFN88147.1"/>
    </source>
</evidence>
<organism evidence="3 4">
    <name type="scientific">Plakobranchus ocellatus</name>
    <dbReference type="NCBI Taxonomy" id="259542"/>
    <lineage>
        <taxon>Eukaryota</taxon>
        <taxon>Metazoa</taxon>
        <taxon>Spiralia</taxon>
        <taxon>Lophotrochozoa</taxon>
        <taxon>Mollusca</taxon>
        <taxon>Gastropoda</taxon>
        <taxon>Heterobranchia</taxon>
        <taxon>Euthyneura</taxon>
        <taxon>Panpulmonata</taxon>
        <taxon>Sacoglossa</taxon>
        <taxon>Placobranchoidea</taxon>
        <taxon>Plakobranchidae</taxon>
        <taxon>Plakobranchus</taxon>
    </lineage>
</organism>
<keyword evidence="4" id="KW-1185">Reference proteome</keyword>
<evidence type="ECO:0000256" key="1">
    <source>
        <dbReference type="SAM" id="MobiDB-lite"/>
    </source>
</evidence>
<evidence type="ECO:0000313" key="4">
    <source>
        <dbReference type="Proteomes" id="UP000735302"/>
    </source>
</evidence>
<proteinExistence type="predicted"/>
<feature type="signal peptide" evidence="2">
    <location>
        <begin position="1"/>
        <end position="22"/>
    </location>
</feature>
<comment type="caution">
    <text evidence="3">The sequence shown here is derived from an EMBL/GenBank/DDBJ whole genome shotgun (WGS) entry which is preliminary data.</text>
</comment>
<evidence type="ECO:0000256" key="2">
    <source>
        <dbReference type="SAM" id="SignalP"/>
    </source>
</evidence>
<sequence>MVHKTSNIVSFVLRSLFHISRALNAEARPTAGLTITCHTADSRRTVHRRGSLCCTYQAYQIIRDSSSSGQSLGPLDGPPACSTDHPWSLSSEESL</sequence>
<dbReference type="AlphaFoldDB" id="A0AAV3Z0V8"/>
<feature type="chain" id="PRO_5043405388" description="Secreted protein" evidence="2">
    <location>
        <begin position="23"/>
        <end position="95"/>
    </location>
</feature>